<dbReference type="InterPro" id="IPR001734">
    <property type="entry name" value="Na/solute_symporter"/>
</dbReference>
<keyword evidence="14" id="KW-1185">Reference proteome</keyword>
<evidence type="ECO:0000256" key="8">
    <source>
        <dbReference type="ARBA" id="ARBA00023065"/>
    </source>
</evidence>
<keyword evidence="6 12" id="KW-1133">Transmembrane helix</keyword>
<keyword evidence="9 12" id="KW-0472">Membrane</keyword>
<dbReference type="NCBIfam" id="TIGR00813">
    <property type="entry name" value="sss"/>
    <property type="match status" value="1"/>
</dbReference>
<dbReference type="GeneID" id="101736690"/>
<dbReference type="GO" id="GO:0006814">
    <property type="term" value="P:sodium ion transport"/>
    <property type="evidence" value="ECO:0007669"/>
    <property type="project" value="UniProtKB-KW"/>
</dbReference>
<feature type="transmembrane region" description="Helical" evidence="12">
    <location>
        <begin position="250"/>
        <end position="268"/>
    </location>
</feature>
<dbReference type="KEGG" id="bmor:101736690"/>
<comment type="subcellular location">
    <subcellularLocation>
        <location evidence="1">Cell membrane</location>
        <topology evidence="1">Multi-pass membrane protein</topology>
    </subcellularLocation>
</comment>
<reference evidence="13" key="2">
    <citation type="submission" date="2022-06" db="UniProtKB">
        <authorList>
            <consortium name="EnsemblMetazoa"/>
        </authorList>
    </citation>
    <scope>IDENTIFICATION</scope>
    <source>
        <strain evidence="13">p50T (Dazao)</strain>
    </source>
</reference>
<dbReference type="InterPro" id="IPR038377">
    <property type="entry name" value="Na/Glc_symporter_sf"/>
</dbReference>
<feature type="transmembrane region" description="Helical" evidence="12">
    <location>
        <begin position="392"/>
        <end position="412"/>
    </location>
</feature>
<feature type="transmembrane region" description="Helical" evidence="12">
    <location>
        <begin position="169"/>
        <end position="191"/>
    </location>
</feature>
<dbReference type="InterPro" id="IPR051163">
    <property type="entry name" value="Sodium:Solute_Symporter_SSF"/>
</dbReference>
<keyword evidence="10" id="KW-0739">Sodium transport</keyword>
<dbReference type="CDD" id="cd11492">
    <property type="entry name" value="SLC5sbd_NIS-SMVT"/>
    <property type="match status" value="1"/>
</dbReference>
<evidence type="ECO:0000256" key="7">
    <source>
        <dbReference type="ARBA" id="ARBA00023053"/>
    </source>
</evidence>
<dbReference type="PANTHER" id="PTHR42985">
    <property type="entry name" value="SODIUM-COUPLED MONOCARBOXYLATE TRANSPORTER"/>
    <property type="match status" value="1"/>
</dbReference>
<organism evidence="13 14">
    <name type="scientific">Bombyx mori</name>
    <name type="common">Silk moth</name>
    <dbReference type="NCBI Taxonomy" id="7091"/>
    <lineage>
        <taxon>Eukaryota</taxon>
        <taxon>Metazoa</taxon>
        <taxon>Ecdysozoa</taxon>
        <taxon>Arthropoda</taxon>
        <taxon>Hexapoda</taxon>
        <taxon>Insecta</taxon>
        <taxon>Pterygota</taxon>
        <taxon>Neoptera</taxon>
        <taxon>Endopterygota</taxon>
        <taxon>Lepidoptera</taxon>
        <taxon>Glossata</taxon>
        <taxon>Ditrysia</taxon>
        <taxon>Bombycoidea</taxon>
        <taxon>Bombycidae</taxon>
        <taxon>Bombycinae</taxon>
        <taxon>Bombyx</taxon>
    </lineage>
</organism>
<evidence type="ECO:0000313" key="14">
    <source>
        <dbReference type="Proteomes" id="UP000005204"/>
    </source>
</evidence>
<evidence type="ECO:0000256" key="4">
    <source>
        <dbReference type="ARBA" id="ARBA00022475"/>
    </source>
</evidence>
<name>A0A8R2AS05_BOMMO</name>
<feature type="transmembrane region" description="Helical" evidence="12">
    <location>
        <begin position="94"/>
        <end position="117"/>
    </location>
</feature>
<comment type="similarity">
    <text evidence="2 11">Belongs to the sodium:solute symporter (SSF) (TC 2.A.21) family.</text>
</comment>
<dbReference type="Proteomes" id="UP000005204">
    <property type="component" value="Unassembled WGS sequence"/>
</dbReference>
<dbReference type="OrthoDB" id="6132759at2759"/>
<dbReference type="Pfam" id="PF00474">
    <property type="entry name" value="SSF"/>
    <property type="match status" value="1"/>
</dbReference>
<dbReference type="Gene3D" id="1.20.1730.10">
    <property type="entry name" value="Sodium/glucose cotransporter"/>
    <property type="match status" value="1"/>
</dbReference>
<dbReference type="EnsemblMetazoa" id="XM_004932290.2">
    <property type="protein sequence ID" value="XP_004932347.1"/>
    <property type="gene ID" value="LOC101736690"/>
</dbReference>
<feature type="transmembrane region" description="Helical" evidence="12">
    <location>
        <begin position="203"/>
        <end position="223"/>
    </location>
</feature>
<keyword evidence="5 12" id="KW-0812">Transmembrane</keyword>
<evidence type="ECO:0000256" key="6">
    <source>
        <dbReference type="ARBA" id="ARBA00022989"/>
    </source>
</evidence>
<feature type="transmembrane region" description="Helical" evidence="12">
    <location>
        <begin position="452"/>
        <end position="473"/>
    </location>
</feature>
<evidence type="ECO:0000256" key="1">
    <source>
        <dbReference type="ARBA" id="ARBA00004651"/>
    </source>
</evidence>
<evidence type="ECO:0000256" key="2">
    <source>
        <dbReference type="ARBA" id="ARBA00006434"/>
    </source>
</evidence>
<feature type="transmembrane region" description="Helical" evidence="12">
    <location>
        <begin position="63"/>
        <end position="82"/>
    </location>
</feature>
<dbReference type="GO" id="GO:0015293">
    <property type="term" value="F:symporter activity"/>
    <property type="evidence" value="ECO:0007669"/>
    <property type="project" value="TreeGrafter"/>
</dbReference>
<keyword evidence="7" id="KW-0915">Sodium</keyword>
<feature type="transmembrane region" description="Helical" evidence="12">
    <location>
        <begin position="424"/>
        <end position="445"/>
    </location>
</feature>
<evidence type="ECO:0000256" key="5">
    <source>
        <dbReference type="ARBA" id="ARBA00022692"/>
    </source>
</evidence>
<feature type="transmembrane region" description="Helical" evidence="12">
    <location>
        <begin position="138"/>
        <end position="163"/>
    </location>
</feature>
<protein>
    <recommendedName>
        <fullName evidence="15">Sodium-coupled monocarboxylate transporter 1</fullName>
    </recommendedName>
</protein>
<dbReference type="PANTHER" id="PTHR42985:SF5">
    <property type="entry name" value="FI02094P-RELATED"/>
    <property type="match status" value="1"/>
</dbReference>
<feature type="transmembrane region" description="Helical" evidence="12">
    <location>
        <begin position="289"/>
        <end position="312"/>
    </location>
</feature>
<reference evidence="14" key="1">
    <citation type="journal article" date="2008" name="Insect Biochem. Mol. Biol.">
        <title>The genome of a lepidopteran model insect, the silkworm Bombyx mori.</title>
        <authorList>
            <consortium name="International Silkworm Genome Consortium"/>
        </authorList>
    </citation>
    <scope>NUCLEOTIDE SEQUENCE [LARGE SCALE GENOMIC DNA]</scope>
    <source>
        <strain evidence="14">p50T</strain>
    </source>
</reference>
<dbReference type="PROSITE" id="PS50283">
    <property type="entry name" value="NA_SOLUT_SYMP_3"/>
    <property type="match status" value="1"/>
</dbReference>
<keyword evidence="4" id="KW-1003">Cell membrane</keyword>
<accession>A0A8R2AS05</accession>
<feature type="transmembrane region" description="Helical" evidence="12">
    <location>
        <begin position="517"/>
        <end position="537"/>
    </location>
</feature>
<dbReference type="GO" id="GO:0005886">
    <property type="term" value="C:plasma membrane"/>
    <property type="evidence" value="ECO:0007669"/>
    <property type="project" value="UniProtKB-SubCell"/>
</dbReference>
<feature type="transmembrane region" description="Helical" evidence="12">
    <location>
        <begin position="20"/>
        <end position="42"/>
    </location>
</feature>
<evidence type="ECO:0000256" key="12">
    <source>
        <dbReference type="SAM" id="Phobius"/>
    </source>
</evidence>
<evidence type="ECO:0000256" key="9">
    <source>
        <dbReference type="ARBA" id="ARBA00023136"/>
    </source>
</evidence>
<feature type="transmembrane region" description="Helical" evidence="12">
    <location>
        <begin position="349"/>
        <end position="372"/>
    </location>
</feature>
<dbReference type="RefSeq" id="XP_004932347.1">
    <property type="nucleotide sequence ID" value="XM_004932290.3"/>
</dbReference>
<evidence type="ECO:0000256" key="10">
    <source>
        <dbReference type="ARBA" id="ARBA00023201"/>
    </source>
</evidence>
<evidence type="ECO:0000256" key="3">
    <source>
        <dbReference type="ARBA" id="ARBA00022448"/>
    </source>
</evidence>
<proteinExistence type="inferred from homology"/>
<evidence type="ECO:0000256" key="11">
    <source>
        <dbReference type="RuleBase" id="RU362091"/>
    </source>
</evidence>
<evidence type="ECO:0008006" key="15">
    <source>
        <dbReference type="Google" id="ProtNLM"/>
    </source>
</evidence>
<sequence>MAEDNFKSDVADVRFSLQRFTYVDYAVFIMMLTICGLIGIYFGFVNKQKSTQDYLMGGRNMKLVPVCFSLVASFISGISLLGTPTELYLFGTAYVFSLFGAVAMSLILGSTFLPVFHELQITSVYEYLELRYDKRVRIFGSAIFSIYLMAWLPIVIYVPALAFNQVTGFNIHIISPIICSVCIFYTSLGGLKAVVWTDVLQTIVMVSAMILVIFKSTIIVGGINEVLRRNWSTDRLAFPSLTFDLTERHSIWSVSIGATFYWIGNIAVNQSMMQRFLALSELKSAKRAIWGFLFGVFVIVFICGYSGLVAYAKYYECDPLDSKLALAKDQLLPLLVMDVFNDWEGMPGIFIAGVFSAALSSLSTGLNSMAAVVLEDFWKPFCKVPTPKQSQIIVRLVVIILGCICFGLVFVVEKLGSVLQLTMSLSSASMGPLAGVFLMGLFFPFIDSTDALCGGIIGLLSAWWVTAQSQFAIAKGLMKYNEKIRFTNNCSYTFKSAVVHATESSSSEVPALYRISYLWFTALGCIVTVTVACLVSLRTSNKVKRDIRTFAPAIRKYLNKREGNDFSMDEKCRFNIIPEAFN</sequence>
<keyword evidence="8" id="KW-0406">Ion transport</keyword>
<evidence type="ECO:0000313" key="13">
    <source>
        <dbReference type="EnsemblMetazoa" id="XP_004932347.1"/>
    </source>
</evidence>
<keyword evidence="3" id="KW-0813">Transport</keyword>
<dbReference type="AlphaFoldDB" id="A0A8R2AS05"/>